<accession>A0AA40C9I8</accession>
<keyword evidence="5" id="KW-1185">Reference proteome</keyword>
<feature type="region of interest" description="Disordered" evidence="2">
    <location>
        <begin position="29"/>
        <end position="48"/>
    </location>
</feature>
<evidence type="ECO:0000313" key="5">
    <source>
        <dbReference type="Proteomes" id="UP001174934"/>
    </source>
</evidence>
<proteinExistence type="predicted"/>
<feature type="compositionally biased region" description="Basic and acidic residues" evidence="2">
    <location>
        <begin position="463"/>
        <end position="483"/>
    </location>
</feature>
<dbReference type="EMBL" id="JAULSR010000002">
    <property type="protein sequence ID" value="KAK0630172.1"/>
    <property type="molecule type" value="Genomic_DNA"/>
</dbReference>
<feature type="domain" description="STB6-like N-terminal" evidence="3">
    <location>
        <begin position="92"/>
        <end position="230"/>
    </location>
</feature>
<reference evidence="4" key="1">
    <citation type="submission" date="2023-06" db="EMBL/GenBank/DDBJ databases">
        <title>Genome-scale phylogeny and comparative genomics of the fungal order Sordariales.</title>
        <authorList>
            <consortium name="Lawrence Berkeley National Laboratory"/>
            <person name="Hensen N."/>
            <person name="Bonometti L."/>
            <person name="Westerberg I."/>
            <person name="Brannstrom I.O."/>
            <person name="Guillou S."/>
            <person name="Cros-Aarteil S."/>
            <person name="Calhoun S."/>
            <person name="Haridas S."/>
            <person name="Kuo A."/>
            <person name="Mondo S."/>
            <person name="Pangilinan J."/>
            <person name="Riley R."/>
            <person name="LaButti K."/>
            <person name="Andreopoulos B."/>
            <person name="Lipzen A."/>
            <person name="Chen C."/>
            <person name="Yanf M."/>
            <person name="Daum C."/>
            <person name="Ng V."/>
            <person name="Clum A."/>
            <person name="Steindorff A."/>
            <person name="Ohm R."/>
            <person name="Martin F."/>
            <person name="Silar P."/>
            <person name="Natvig D."/>
            <person name="Lalanne C."/>
            <person name="Gautier V."/>
            <person name="Ament-velasquez S.L."/>
            <person name="Kruys A."/>
            <person name="Hutchinson M.I."/>
            <person name="Powell A.J."/>
            <person name="Barry K."/>
            <person name="Miller A.N."/>
            <person name="Grigoriev I.V."/>
            <person name="Debuchy R."/>
            <person name="Gladieux P."/>
            <person name="Thoren M.H."/>
            <person name="Johannesson H."/>
        </authorList>
    </citation>
    <scope>NUCLEOTIDE SEQUENCE</scope>
    <source>
        <strain evidence="4">SMH3391-2</strain>
    </source>
</reference>
<keyword evidence="1" id="KW-0175">Coiled coil</keyword>
<sequence>MSLRLPFPGPAMDGRVHREEELTLARTTSQRIARQTQPAASETPVAMSAGPRLDGASALVSAPTYLLSSSAGAAATMTETSPLPSPAPNRRRVVLPDPVALRFLEEDALVAVVSRKRVLQGYELYLVEQWACSRQSPALVIATYTGDTKHSIVVGVLDVPKEEADWSRRLRVYFKAIQQYNARPKETEIGELMVTNLSSFPSALTVIAVPDGDIRKHREVFIVNEDLKRLGCSGRSGLTLSDPTPATQAKFIQLYRTSDRIPFFQAVVELIKLCQVALFIFGMLDQEYIDGLLCDMTETAINNWWTEIGSEYFNIEPTDGILGPTTVAALLGTLMGARNRLSYYGAPVSKDVFDIDSTKRGIGTFQRTHKMDKTRRLDRQTLLKLHSLTAKAAAGDGGWGVHKAVKSTVAEIGGKRGELVIGMVGGRDKANIGDIETADLDRFANLAYGERAKWLWHGKPRRTVQEHHDHSAPPFNKELKEQDISQPGGGGRRTQSMPMEDELEAKRKEDSPAPSLSLQPGPAASMPEGPGDRDALRKAVFKSVAGKVSDARSGLGRIRDAVGGGRRGHASRPSKDENPDGGASGYSTPSIATLAQSSANLTSPVAVGKSFSWKTKPEEYLTALKEREGSESVPILVNATTYESDTRPADISDSIRSALEPQQRVTKEKEKSMESQATEIRRDIIGCSGAVSAAGSVVDESDLQGPILAAERASGMSFSALQRRHSVDRPGSCLGHQPNEARYPRRLSFSEAEDAILRWHEILDITDGSAEDADFSNAAALQTQAELARSLYGRLLAMQMDLGPWVTAKLANVVALDNTFSTQQADLQSLYAAVSDTYQGMRHSSGELVVEERSRLTEAVKDVEVLVAKLEYEIGALVGRVEDVEDGVKQFEAQVADVERRADELKAVLETESWPHWFVRTLTGIGTGPNITRRSRVKDE</sequence>
<name>A0AA40C9I8_9PEZI</name>
<dbReference type="InterPro" id="IPR059025">
    <property type="entry name" value="STB6_N"/>
</dbReference>
<dbReference type="Proteomes" id="UP001174934">
    <property type="component" value="Unassembled WGS sequence"/>
</dbReference>
<evidence type="ECO:0000259" key="3">
    <source>
        <dbReference type="Pfam" id="PF25995"/>
    </source>
</evidence>
<feature type="region of interest" description="Disordered" evidence="2">
    <location>
        <begin position="463"/>
        <end position="533"/>
    </location>
</feature>
<evidence type="ECO:0000256" key="1">
    <source>
        <dbReference type="SAM" id="Coils"/>
    </source>
</evidence>
<evidence type="ECO:0000256" key="2">
    <source>
        <dbReference type="SAM" id="MobiDB-lite"/>
    </source>
</evidence>
<comment type="caution">
    <text evidence="4">The sequence shown here is derived from an EMBL/GenBank/DDBJ whole genome shotgun (WGS) entry which is preliminary data.</text>
</comment>
<evidence type="ECO:0000313" key="4">
    <source>
        <dbReference type="EMBL" id="KAK0630172.1"/>
    </source>
</evidence>
<dbReference type="AlphaFoldDB" id="A0AA40C9I8"/>
<dbReference type="Pfam" id="PF25995">
    <property type="entry name" value="STB6_N"/>
    <property type="match status" value="1"/>
</dbReference>
<gene>
    <name evidence="4" type="ORF">B0T17DRAFT_615863</name>
</gene>
<dbReference type="PANTHER" id="PTHR31011:SF2">
    <property type="entry name" value="PROTEIN STB2-RELATED"/>
    <property type="match status" value="1"/>
</dbReference>
<dbReference type="GO" id="GO:0070822">
    <property type="term" value="C:Sin3-type complex"/>
    <property type="evidence" value="ECO:0007669"/>
    <property type="project" value="TreeGrafter"/>
</dbReference>
<feature type="coiled-coil region" evidence="1">
    <location>
        <begin position="881"/>
        <end position="908"/>
    </location>
</feature>
<dbReference type="InterPro" id="IPR038919">
    <property type="entry name" value="STB2/STB2"/>
</dbReference>
<protein>
    <recommendedName>
        <fullName evidence="3">STB6-like N-terminal domain-containing protein</fullName>
    </recommendedName>
</protein>
<feature type="region of interest" description="Disordered" evidence="2">
    <location>
        <begin position="549"/>
        <end position="589"/>
    </location>
</feature>
<dbReference type="PANTHER" id="PTHR31011">
    <property type="entry name" value="PROTEIN STB2-RELATED"/>
    <property type="match status" value="1"/>
</dbReference>
<organism evidence="4 5">
    <name type="scientific">Bombardia bombarda</name>
    <dbReference type="NCBI Taxonomy" id="252184"/>
    <lineage>
        <taxon>Eukaryota</taxon>
        <taxon>Fungi</taxon>
        <taxon>Dikarya</taxon>
        <taxon>Ascomycota</taxon>
        <taxon>Pezizomycotina</taxon>
        <taxon>Sordariomycetes</taxon>
        <taxon>Sordariomycetidae</taxon>
        <taxon>Sordariales</taxon>
        <taxon>Lasiosphaeriaceae</taxon>
        <taxon>Bombardia</taxon>
    </lineage>
</organism>
<feature type="compositionally biased region" description="Polar residues" evidence="2">
    <location>
        <begin position="29"/>
        <end position="40"/>
    </location>
</feature>